<accession>A0ACB8QEF4</accession>
<sequence>MLASPPDRNNVVALLLEAGFYGVYINSFLRHTHFLSTREPTTLARRRIGLIAIWYLFAVTSFDVVSGVVVFQNQVLGRDLKLWSAPAWLEMTLKTGTALSPLLTLVLLHIVYKEASVYTKFRISVMEMSTVALGYLLYGVIDGNDHSTLQNALCIFILCMMLVCEILFLSSIYTWLTKTLRAHPHPIYQLFVFISESGVACSIVLIVCMISILSSNPSIMSVLLGPMLQAACMAISALAVRLSVKISPKAAQDDEHIIAIKPGSKAEAVLLVLRVIRDKPKAESEEAQPEEV</sequence>
<dbReference type="EMBL" id="MU273635">
    <property type="protein sequence ID" value="KAI0030193.1"/>
    <property type="molecule type" value="Genomic_DNA"/>
</dbReference>
<protein>
    <submittedName>
        <fullName evidence="1">Uncharacterized protein</fullName>
    </submittedName>
</protein>
<reference evidence="1" key="1">
    <citation type="submission" date="2021-02" db="EMBL/GenBank/DDBJ databases">
        <authorList>
            <consortium name="DOE Joint Genome Institute"/>
            <person name="Ahrendt S."/>
            <person name="Looney B.P."/>
            <person name="Miyauchi S."/>
            <person name="Morin E."/>
            <person name="Drula E."/>
            <person name="Courty P.E."/>
            <person name="Chicoki N."/>
            <person name="Fauchery L."/>
            <person name="Kohler A."/>
            <person name="Kuo A."/>
            <person name="Labutti K."/>
            <person name="Pangilinan J."/>
            <person name="Lipzen A."/>
            <person name="Riley R."/>
            <person name="Andreopoulos W."/>
            <person name="He G."/>
            <person name="Johnson J."/>
            <person name="Barry K.W."/>
            <person name="Grigoriev I.V."/>
            <person name="Nagy L."/>
            <person name="Hibbett D."/>
            <person name="Henrissat B."/>
            <person name="Matheny P.B."/>
            <person name="Labbe J."/>
            <person name="Martin F."/>
        </authorList>
    </citation>
    <scope>NUCLEOTIDE SEQUENCE</scope>
    <source>
        <strain evidence="1">EC-137</strain>
    </source>
</reference>
<comment type="caution">
    <text evidence="1">The sequence shown here is derived from an EMBL/GenBank/DDBJ whole genome shotgun (WGS) entry which is preliminary data.</text>
</comment>
<evidence type="ECO:0000313" key="1">
    <source>
        <dbReference type="EMBL" id="KAI0030193.1"/>
    </source>
</evidence>
<gene>
    <name evidence="1" type="ORF">K488DRAFT_88008</name>
</gene>
<reference evidence="1" key="2">
    <citation type="journal article" date="2022" name="New Phytol.">
        <title>Evolutionary transition to the ectomycorrhizal habit in the genomes of a hyperdiverse lineage of mushroom-forming fungi.</title>
        <authorList>
            <person name="Looney B."/>
            <person name="Miyauchi S."/>
            <person name="Morin E."/>
            <person name="Drula E."/>
            <person name="Courty P.E."/>
            <person name="Kohler A."/>
            <person name="Kuo A."/>
            <person name="LaButti K."/>
            <person name="Pangilinan J."/>
            <person name="Lipzen A."/>
            <person name="Riley R."/>
            <person name="Andreopoulos W."/>
            <person name="He G."/>
            <person name="Johnson J."/>
            <person name="Nolan M."/>
            <person name="Tritt A."/>
            <person name="Barry K.W."/>
            <person name="Grigoriev I.V."/>
            <person name="Nagy L.G."/>
            <person name="Hibbett D."/>
            <person name="Henrissat B."/>
            <person name="Matheny P.B."/>
            <person name="Labbe J."/>
            <person name="Martin F.M."/>
        </authorList>
    </citation>
    <scope>NUCLEOTIDE SEQUENCE</scope>
    <source>
        <strain evidence="1">EC-137</strain>
    </source>
</reference>
<name>A0ACB8QEF4_9AGAM</name>
<evidence type="ECO:0000313" key="2">
    <source>
        <dbReference type="Proteomes" id="UP000814128"/>
    </source>
</evidence>
<dbReference type="Proteomes" id="UP000814128">
    <property type="component" value="Unassembled WGS sequence"/>
</dbReference>
<proteinExistence type="predicted"/>
<keyword evidence="2" id="KW-1185">Reference proteome</keyword>
<organism evidence="1 2">
    <name type="scientific">Vararia minispora EC-137</name>
    <dbReference type="NCBI Taxonomy" id="1314806"/>
    <lineage>
        <taxon>Eukaryota</taxon>
        <taxon>Fungi</taxon>
        <taxon>Dikarya</taxon>
        <taxon>Basidiomycota</taxon>
        <taxon>Agaricomycotina</taxon>
        <taxon>Agaricomycetes</taxon>
        <taxon>Russulales</taxon>
        <taxon>Lachnocladiaceae</taxon>
        <taxon>Vararia</taxon>
    </lineage>
</organism>